<gene>
    <name evidence="2" type="ORF">NA8A_12655</name>
</gene>
<protein>
    <submittedName>
        <fullName evidence="2">Replicative DNA helicase</fullName>
    </submittedName>
</protein>
<dbReference type="Gene3D" id="3.40.50.300">
    <property type="entry name" value="P-loop containing nucleotide triphosphate hydrolases"/>
    <property type="match status" value="1"/>
</dbReference>
<evidence type="ECO:0000259" key="1">
    <source>
        <dbReference type="Pfam" id="PF06745"/>
    </source>
</evidence>
<dbReference type="PATRIC" id="fig|1231190.3.peg.2628"/>
<dbReference type="SUPFAM" id="SSF52540">
    <property type="entry name" value="P-loop containing nucleoside triphosphate hydrolases"/>
    <property type="match status" value="1"/>
</dbReference>
<keyword evidence="2" id="KW-0378">Hydrolase</keyword>
<dbReference type="GO" id="GO:0004386">
    <property type="term" value="F:helicase activity"/>
    <property type="evidence" value="ECO:0007669"/>
    <property type="project" value="UniProtKB-KW"/>
</dbReference>
<keyword evidence="2" id="KW-0067">ATP-binding</keyword>
<comment type="caution">
    <text evidence="2">The sequence shown here is derived from an EMBL/GenBank/DDBJ whole genome shotgun (WGS) entry which is preliminary data.</text>
</comment>
<evidence type="ECO:0000313" key="2">
    <source>
        <dbReference type="EMBL" id="EKF41922.1"/>
    </source>
</evidence>
<accession>K2PLB2</accession>
<proteinExistence type="predicted"/>
<name>K2PLB2_9HYPH</name>
<dbReference type="Pfam" id="PF06745">
    <property type="entry name" value="ATPase"/>
    <property type="match status" value="1"/>
</dbReference>
<sequence>MLYGLAEFVYPFDSGAARVSPLHWESKRHAGRIRKTEPTVRAGTHEEGLRHSPATGGLPMKLSAPVYHLKRRARDLARKDKLPLSGALDRIAREEGFARWSLLAQKAATVSPAQKLFSRLVPGDLLLLGARPGQGKTLMSLELAVQSMKAGNRAFFFTLEYSGSDVLARFRALDIDLAPFKELLTLDTSDTINAEHIIAALADVPRGTIAVIDYLQLLDQKRENPDLMSQVTALRSFARERGVTFVFITQIDRSYDPSRRACPGLDDVRLPNPLDLRLFDRSCFLHGSEVRFQSVT</sequence>
<dbReference type="InterPro" id="IPR014774">
    <property type="entry name" value="KaiC-like_dom"/>
</dbReference>
<dbReference type="AlphaFoldDB" id="K2PLB2"/>
<keyword evidence="2" id="KW-0547">Nucleotide-binding</keyword>
<feature type="domain" description="KaiC-like" evidence="1">
    <location>
        <begin position="123"/>
        <end position="257"/>
    </location>
</feature>
<dbReference type="NCBIfam" id="NF004629">
    <property type="entry name" value="PRK05973.1"/>
    <property type="match status" value="1"/>
</dbReference>
<dbReference type="eggNOG" id="COG0467">
    <property type="taxonomic scope" value="Bacteria"/>
</dbReference>
<dbReference type="Proteomes" id="UP000007374">
    <property type="component" value="Unassembled WGS sequence"/>
</dbReference>
<dbReference type="STRING" id="721133.SAMN05216176_104198"/>
<organism evidence="2 3">
    <name type="scientific">Nitratireductor indicus C115</name>
    <dbReference type="NCBI Taxonomy" id="1231190"/>
    <lineage>
        <taxon>Bacteria</taxon>
        <taxon>Pseudomonadati</taxon>
        <taxon>Pseudomonadota</taxon>
        <taxon>Alphaproteobacteria</taxon>
        <taxon>Hyphomicrobiales</taxon>
        <taxon>Phyllobacteriaceae</taxon>
        <taxon>Nitratireductor</taxon>
    </lineage>
</organism>
<dbReference type="EMBL" id="AMSI01000008">
    <property type="protein sequence ID" value="EKF41922.1"/>
    <property type="molecule type" value="Genomic_DNA"/>
</dbReference>
<keyword evidence="3" id="KW-1185">Reference proteome</keyword>
<evidence type="ECO:0000313" key="3">
    <source>
        <dbReference type="Proteomes" id="UP000007374"/>
    </source>
</evidence>
<dbReference type="InterPro" id="IPR027417">
    <property type="entry name" value="P-loop_NTPase"/>
</dbReference>
<reference evidence="2 3" key="1">
    <citation type="journal article" date="2012" name="J. Bacteriol.">
        <title>Genome Sequence of Nitratireductor indicus Type Strain C115.</title>
        <authorList>
            <person name="Lai Q."/>
            <person name="Li G."/>
            <person name="Yu Z."/>
            <person name="Shao Z."/>
        </authorList>
    </citation>
    <scope>NUCLEOTIDE SEQUENCE [LARGE SCALE GENOMIC DNA]</scope>
    <source>
        <strain evidence="2 3">C115</strain>
    </source>
</reference>
<keyword evidence="2" id="KW-0347">Helicase</keyword>